<organism evidence="2 3">
    <name type="scientific">Perkinsus chesapeaki</name>
    <name type="common">Clam parasite</name>
    <name type="synonym">Perkinsus andrewsi</name>
    <dbReference type="NCBI Taxonomy" id="330153"/>
    <lineage>
        <taxon>Eukaryota</taxon>
        <taxon>Sar</taxon>
        <taxon>Alveolata</taxon>
        <taxon>Perkinsozoa</taxon>
        <taxon>Perkinsea</taxon>
        <taxon>Perkinsida</taxon>
        <taxon>Perkinsidae</taxon>
        <taxon>Perkinsus</taxon>
    </lineage>
</organism>
<reference evidence="2 3" key="1">
    <citation type="submission" date="2020-04" db="EMBL/GenBank/DDBJ databases">
        <title>Perkinsus chesapeaki whole genome sequence.</title>
        <authorList>
            <person name="Bogema D.R."/>
        </authorList>
    </citation>
    <scope>NUCLEOTIDE SEQUENCE [LARGE SCALE GENOMIC DNA]</scope>
    <source>
        <strain evidence="2">ATCC PRA-425</strain>
    </source>
</reference>
<sequence>MSLDPSRIEELLNQPTTRELCRSDDIIRIQYVVNMMQNRRLADVASMVWKYVPPIREEPNTITLNDCVKISTENRIVYAEEIRPGRIIALDRSDEAVFPRPGRTLLFNTNDLSAAPQVIANHERAPDLFCVAGDMVYFQEDADDRSIYRVPIDGPGDYEPEEIELDEFLVPDRIIDIGGVLVAWQPTRSCVYGLRLDTMEWWEVADVACSIENLDARFAGEHWPEGKYAFPKLELLFTPADGLLNKVALWRGSDDRDHPHGIMMEKKLKHLSPEVVKFCPRSNNKAIVALISQQGKGHGGHRFGAGIGILDFETGCFISRFDYNYRTSHISAMSVSIKGGEVKAIMLFPSRYGKGITFAMSATITAVDGFYCKNCGKKYKKQGFLNRHEMKCAAADDAATVGMKERKFHFRYGYDSDASSRSPESDDSDVRRNECVVM</sequence>
<evidence type="ECO:0000313" key="2">
    <source>
        <dbReference type="EMBL" id="KAF4656284.1"/>
    </source>
</evidence>
<dbReference type="AlphaFoldDB" id="A0A7J6LAN2"/>
<dbReference type="OrthoDB" id="10004641at2759"/>
<feature type="compositionally biased region" description="Basic and acidic residues" evidence="1">
    <location>
        <begin position="428"/>
        <end position="438"/>
    </location>
</feature>
<gene>
    <name evidence="2" type="ORF">FOL47_009043</name>
</gene>
<dbReference type="Proteomes" id="UP000591131">
    <property type="component" value="Unassembled WGS sequence"/>
</dbReference>
<dbReference type="EMBL" id="JAAPAO010000608">
    <property type="protein sequence ID" value="KAF4656284.1"/>
    <property type="molecule type" value="Genomic_DNA"/>
</dbReference>
<comment type="caution">
    <text evidence="2">The sequence shown here is derived from an EMBL/GenBank/DDBJ whole genome shotgun (WGS) entry which is preliminary data.</text>
</comment>
<keyword evidence="3" id="KW-1185">Reference proteome</keyword>
<protein>
    <submittedName>
        <fullName evidence="2">Uncharacterized protein</fullName>
    </submittedName>
</protein>
<evidence type="ECO:0000256" key="1">
    <source>
        <dbReference type="SAM" id="MobiDB-lite"/>
    </source>
</evidence>
<feature type="region of interest" description="Disordered" evidence="1">
    <location>
        <begin position="416"/>
        <end position="438"/>
    </location>
</feature>
<name>A0A7J6LAN2_PERCH</name>
<proteinExistence type="predicted"/>
<evidence type="ECO:0000313" key="3">
    <source>
        <dbReference type="Proteomes" id="UP000591131"/>
    </source>
</evidence>
<accession>A0A7J6LAN2</accession>